<dbReference type="Pfam" id="PF12733">
    <property type="entry name" value="Cadherin-like"/>
    <property type="match status" value="1"/>
</dbReference>
<dbReference type="Gene3D" id="2.10.270.10">
    <property type="entry name" value="Cholin Binding"/>
    <property type="match status" value="1"/>
</dbReference>
<reference evidence="3" key="1">
    <citation type="submission" date="2020-04" db="EMBL/GenBank/DDBJ databases">
        <authorList>
            <person name="Brown S."/>
        </authorList>
    </citation>
    <scope>NUCLEOTIDE SEQUENCE</scope>
    <source>
        <strain evidence="3">DJ015</strain>
    </source>
</reference>
<feature type="non-terminal residue" evidence="3">
    <location>
        <position position="1"/>
    </location>
</feature>
<feature type="domain" description="Cadherin-like beta-sandwich-like" evidence="2">
    <location>
        <begin position="186"/>
        <end position="267"/>
    </location>
</feature>
<organism evidence="3 4">
    <name type="scientific">Clostridium beijerinckii</name>
    <name type="common">Clostridium MP</name>
    <dbReference type="NCBI Taxonomy" id="1520"/>
    <lineage>
        <taxon>Bacteria</taxon>
        <taxon>Bacillati</taxon>
        <taxon>Bacillota</taxon>
        <taxon>Clostridia</taxon>
        <taxon>Eubacteriales</taxon>
        <taxon>Clostridiaceae</taxon>
        <taxon>Clostridium</taxon>
    </lineage>
</organism>
<evidence type="ECO:0000256" key="1">
    <source>
        <dbReference type="SAM" id="MobiDB-lite"/>
    </source>
</evidence>
<feature type="region of interest" description="Disordered" evidence="1">
    <location>
        <begin position="269"/>
        <end position="301"/>
    </location>
</feature>
<sequence>IALVLAIGAFSVSTPATRLNLLTTKVYAADNSTDTLSSLRLEKSSGSDIQLYSDSDYESDNKVDDNDVTKGDTYYAKTSTSKVKIEADGPDEKYVRVFKGTSGSTKGKELGDNISLSSDTTKLIVRIYSSEPDDDVRYGDDDNVIGTYTIKVECTSTSTSDDEDNSDSYDDIYLDKLSVNGDSISLSDSKTTYTYSVDNDVTEATIKAVPPDEDDDTYSVTIDGSDVNSDDKFKKTVDLSEGENEFKIKLEDDSDNEREYTLKITRESGKSAVAATNDSDSSKPNGITNPQAGPAPLDQKKSNDVATKIGWVQVNGGWQFYDSTGNLLKKTWYFDRGYGKWYFLGTDGM</sequence>
<protein>
    <submittedName>
        <fullName evidence="3">Cell wall-binding protein</fullName>
    </submittedName>
</protein>
<evidence type="ECO:0000313" key="3">
    <source>
        <dbReference type="EMBL" id="MBC2478638.1"/>
    </source>
</evidence>
<dbReference type="AlphaFoldDB" id="A0AAW3WKX9"/>
<accession>A0AAW3WKX9</accession>
<comment type="caution">
    <text evidence="3">The sequence shown here is derived from an EMBL/GenBank/DDBJ whole genome shotgun (WGS) entry which is preliminary data.</text>
</comment>
<dbReference type="EMBL" id="JABAGV010000614">
    <property type="protein sequence ID" value="MBC2478638.1"/>
    <property type="molecule type" value="Genomic_DNA"/>
</dbReference>
<feature type="compositionally biased region" description="Polar residues" evidence="1">
    <location>
        <begin position="274"/>
        <end position="291"/>
    </location>
</feature>
<evidence type="ECO:0000313" key="4">
    <source>
        <dbReference type="Proteomes" id="UP001194098"/>
    </source>
</evidence>
<dbReference type="InterPro" id="IPR025883">
    <property type="entry name" value="Cadherin-like_domain"/>
</dbReference>
<dbReference type="SUPFAM" id="SSF69360">
    <property type="entry name" value="Cell wall binding repeat"/>
    <property type="match status" value="1"/>
</dbReference>
<feature type="non-terminal residue" evidence="3">
    <location>
        <position position="349"/>
    </location>
</feature>
<proteinExistence type="predicted"/>
<gene>
    <name evidence="3" type="ORF">HGI39_29050</name>
</gene>
<evidence type="ECO:0000259" key="2">
    <source>
        <dbReference type="Pfam" id="PF12733"/>
    </source>
</evidence>
<dbReference type="Proteomes" id="UP001194098">
    <property type="component" value="Unassembled WGS sequence"/>
</dbReference>
<name>A0AAW3WKX9_CLOBE</name>
<reference evidence="3" key="2">
    <citation type="journal article" date="2022" name="Nat. Biotechnol.">
        <title>Carbon-negative production of acetone and isopropanol by gas fermentation at industrial pilot scale.</title>
        <authorList>
            <person name="Liew F.E."/>
            <person name="Nogle R."/>
            <person name="Abdalla T."/>
            <person name="Rasor B.J."/>
            <person name="Canter C."/>
            <person name="Jensen R.O."/>
            <person name="Wang L."/>
            <person name="Strutz J."/>
            <person name="Chirania P."/>
            <person name="De Tissera S."/>
            <person name="Mueller A.P."/>
            <person name="Ruan Z."/>
            <person name="Gao A."/>
            <person name="Tran L."/>
            <person name="Engle N.L."/>
            <person name="Bromley J.C."/>
            <person name="Daniell J."/>
            <person name="Conrado R."/>
            <person name="Tschaplinski T.J."/>
            <person name="Giannone R.J."/>
            <person name="Hettich R.L."/>
            <person name="Karim A.S."/>
            <person name="Simpson S.D."/>
            <person name="Brown S.D."/>
            <person name="Leang C."/>
            <person name="Jewett M.C."/>
            <person name="Kopke M."/>
        </authorList>
    </citation>
    <scope>NUCLEOTIDE SEQUENCE</scope>
    <source>
        <strain evidence="3">DJ015</strain>
    </source>
</reference>